<sequence>MSSPPNKIIKLNAMGPWNIRVASLMKLSSLYPLERTRISVKTAEPSIIAERIVTCLRKLSIVAVYNEQKATAIAETSGDVKFFIRFYFEENNTIMVELQRKCGCTMVFRRAARVILRAAAGLEDANPSLTLRKRPNRPLLKRSERPSISIKDADEKEGVSLVTSENEQGGAAIALEFVDDMMRKDRLDANLLGIESLLLLTKVDTVGNSTATIAARAVFGSRRGYNEIYEQVTRALEFPDDLCDAFTGRHAQRMRSHALTILANSLEILLKHDKNELRAIMHRQGWLLEGNLLTKLLSELSDSEIRPHDAHQAARCLNTIITISSEGKARAIELGAPSIVSGSQRVGYCCHSLLAYESENAINSLGKIIKL</sequence>
<reference evidence="1" key="1">
    <citation type="submission" date="2021-01" db="EMBL/GenBank/DDBJ databases">
        <authorList>
            <person name="Corre E."/>
            <person name="Pelletier E."/>
            <person name="Niang G."/>
            <person name="Scheremetjew M."/>
            <person name="Finn R."/>
            <person name="Kale V."/>
            <person name="Holt S."/>
            <person name="Cochrane G."/>
            <person name="Meng A."/>
            <person name="Brown T."/>
            <person name="Cohen L."/>
        </authorList>
    </citation>
    <scope>NUCLEOTIDE SEQUENCE</scope>
    <source>
        <strain evidence="1">CCMP2084</strain>
    </source>
</reference>
<dbReference type="AlphaFoldDB" id="A0A7S2UR38"/>
<accession>A0A7S2UR38</accession>
<proteinExistence type="predicted"/>
<name>A0A7S2UR38_9STRA</name>
<evidence type="ECO:0000313" key="1">
    <source>
        <dbReference type="EMBL" id="CAD9827614.1"/>
    </source>
</evidence>
<protein>
    <submittedName>
        <fullName evidence="1">Uncharacterized protein</fullName>
    </submittedName>
</protein>
<gene>
    <name evidence="1" type="ORF">ASEP1449_LOCUS19448</name>
</gene>
<organism evidence="1">
    <name type="scientific">Attheya septentrionalis</name>
    <dbReference type="NCBI Taxonomy" id="420275"/>
    <lineage>
        <taxon>Eukaryota</taxon>
        <taxon>Sar</taxon>
        <taxon>Stramenopiles</taxon>
        <taxon>Ochrophyta</taxon>
        <taxon>Bacillariophyta</taxon>
        <taxon>Coscinodiscophyceae</taxon>
        <taxon>Chaetocerotophycidae</taxon>
        <taxon>Chaetocerotales</taxon>
        <taxon>Attheyaceae</taxon>
        <taxon>Attheya</taxon>
    </lineage>
</organism>
<dbReference type="EMBL" id="HBHQ01028669">
    <property type="protein sequence ID" value="CAD9827614.1"/>
    <property type="molecule type" value="Transcribed_RNA"/>
</dbReference>